<proteinExistence type="predicted"/>
<organism evidence="1 2">
    <name type="scientific">Enterococcus faecium</name>
    <name type="common">Streptococcus faecium</name>
    <dbReference type="NCBI Taxonomy" id="1352"/>
    <lineage>
        <taxon>Bacteria</taxon>
        <taxon>Bacillati</taxon>
        <taxon>Bacillota</taxon>
        <taxon>Bacilli</taxon>
        <taxon>Lactobacillales</taxon>
        <taxon>Enterococcaceae</taxon>
        <taxon>Enterococcus</taxon>
    </lineage>
</organism>
<name>A0A242AEB9_ENTFC</name>
<feature type="non-terminal residue" evidence="1">
    <location>
        <position position="1"/>
    </location>
</feature>
<dbReference type="InterPro" id="IPR036388">
    <property type="entry name" value="WH-like_DNA-bd_sf"/>
</dbReference>
<evidence type="ECO:0000313" key="1">
    <source>
        <dbReference type="EMBL" id="OTN79378.1"/>
    </source>
</evidence>
<dbReference type="InterPro" id="IPR036390">
    <property type="entry name" value="WH_DNA-bd_sf"/>
</dbReference>
<comment type="caution">
    <text evidence="1">The sequence shown here is derived from an EMBL/GenBank/DDBJ whole genome shotgun (WGS) entry which is preliminary data.</text>
</comment>
<dbReference type="SUPFAM" id="SSF46785">
    <property type="entry name" value="Winged helix' DNA-binding domain"/>
    <property type="match status" value="1"/>
</dbReference>
<reference evidence="1 2" key="1">
    <citation type="submission" date="2017-05" db="EMBL/GenBank/DDBJ databases">
        <title>The Genome Sequence of Enterococcus faecium 7H8_DIV0219.</title>
        <authorList>
            <consortium name="The Broad Institute Genomics Platform"/>
            <consortium name="The Broad Institute Genomic Center for Infectious Diseases"/>
            <person name="Earl A."/>
            <person name="Manson A."/>
            <person name="Schwartman J."/>
            <person name="Gilmore M."/>
            <person name="Abouelleil A."/>
            <person name="Cao P."/>
            <person name="Chapman S."/>
            <person name="Cusick C."/>
            <person name="Shea T."/>
            <person name="Young S."/>
            <person name="Neafsey D."/>
            <person name="Nusbaum C."/>
            <person name="Birren B."/>
        </authorList>
    </citation>
    <scope>NUCLEOTIDE SEQUENCE [LARGE SCALE GENOMIC DNA]</scope>
    <source>
        <strain evidence="1 2">7H8_DIV0219</strain>
    </source>
</reference>
<protein>
    <submittedName>
        <fullName evidence="1">Uncharacterized protein</fullName>
    </submittedName>
</protein>
<dbReference type="EMBL" id="NGKW01000062">
    <property type="protein sequence ID" value="OTN79378.1"/>
    <property type="molecule type" value="Genomic_DNA"/>
</dbReference>
<accession>A0A242AEB9</accession>
<dbReference type="Gene3D" id="1.10.10.10">
    <property type="entry name" value="Winged helix-like DNA-binding domain superfamily/Winged helix DNA-binding domain"/>
    <property type="match status" value="1"/>
</dbReference>
<dbReference type="Pfam" id="PF21205">
    <property type="entry name" value="Rep3_C"/>
    <property type="match status" value="1"/>
</dbReference>
<dbReference type="Proteomes" id="UP000194885">
    <property type="component" value="Unassembled WGS sequence"/>
</dbReference>
<dbReference type="RefSeq" id="WP_143351931.1">
    <property type="nucleotide sequence ID" value="NZ_NGKW01000062.1"/>
</dbReference>
<sequence length="179" mass="21212">SLTEFRDLNSSYAKTMFRLLKQYRTQGWAEFSKEDFLELLDIPKSYRQTNINQFVLKPIKEELTPLFKGLTIRKKYGKGRGKPVIGYRFTWKAEINHADDFSKGKQEDLRIKLFNIEHNGELTQEEKWRAKDRILNLPLGTHEADFNKQQQTEKEEAEKQAISNELKQDLLENLQNLFD</sequence>
<dbReference type="AlphaFoldDB" id="A0A242AEB9"/>
<evidence type="ECO:0000313" key="2">
    <source>
        <dbReference type="Proteomes" id="UP000194885"/>
    </source>
</evidence>
<gene>
    <name evidence="1" type="ORF">A5810_003255</name>
</gene>